<reference evidence="2" key="2">
    <citation type="submission" date="2021-04" db="EMBL/GenBank/DDBJ databases">
        <authorList>
            <person name="Gilroy R."/>
        </authorList>
    </citation>
    <scope>NUCLEOTIDE SEQUENCE</scope>
    <source>
        <strain evidence="2">1345</strain>
    </source>
</reference>
<dbReference type="AlphaFoldDB" id="A0A9D1ZTJ5"/>
<name>A0A9D1ZTJ5_9FIRM</name>
<reference evidence="2" key="1">
    <citation type="journal article" date="2021" name="PeerJ">
        <title>Extensive microbial diversity within the chicken gut microbiome revealed by metagenomics and culture.</title>
        <authorList>
            <person name="Gilroy R."/>
            <person name="Ravi A."/>
            <person name="Getino M."/>
            <person name="Pursley I."/>
            <person name="Horton D.L."/>
            <person name="Alikhan N.F."/>
            <person name="Baker D."/>
            <person name="Gharbi K."/>
            <person name="Hall N."/>
            <person name="Watson M."/>
            <person name="Adriaenssens E.M."/>
            <person name="Foster-Nyarko E."/>
            <person name="Jarju S."/>
            <person name="Secka A."/>
            <person name="Antonio M."/>
            <person name="Oren A."/>
            <person name="Chaudhuri R.R."/>
            <person name="La Ragione R."/>
            <person name="Hildebrand F."/>
            <person name="Pallen M.J."/>
        </authorList>
    </citation>
    <scope>NUCLEOTIDE SEQUENCE</scope>
    <source>
        <strain evidence="2">1345</strain>
    </source>
</reference>
<proteinExistence type="predicted"/>
<feature type="compositionally biased region" description="Basic and acidic residues" evidence="1">
    <location>
        <begin position="58"/>
        <end position="75"/>
    </location>
</feature>
<dbReference type="Proteomes" id="UP000886750">
    <property type="component" value="Unassembled WGS sequence"/>
</dbReference>
<comment type="caution">
    <text evidence="2">The sequence shown here is derived from an EMBL/GenBank/DDBJ whole genome shotgun (WGS) entry which is preliminary data.</text>
</comment>
<feature type="compositionally biased region" description="Polar residues" evidence="1">
    <location>
        <begin position="24"/>
        <end position="35"/>
    </location>
</feature>
<accession>A0A9D1ZTJ5</accession>
<sequence>MEKFGIFNLLSALSQLTGDFAANAQATAETQSPAPNGQEAPPAFDAGKPQTTGVFTPEQRKERAAQVLERHEQIARRLRKK</sequence>
<feature type="region of interest" description="Disordered" evidence="1">
    <location>
        <begin position="24"/>
        <end position="81"/>
    </location>
</feature>
<protein>
    <submittedName>
        <fullName evidence="2">Uncharacterized protein</fullName>
    </submittedName>
</protein>
<evidence type="ECO:0000256" key="1">
    <source>
        <dbReference type="SAM" id="MobiDB-lite"/>
    </source>
</evidence>
<gene>
    <name evidence="2" type="ORF">H9729_00780</name>
</gene>
<evidence type="ECO:0000313" key="3">
    <source>
        <dbReference type="Proteomes" id="UP000886750"/>
    </source>
</evidence>
<organism evidence="2 3">
    <name type="scientific">Candidatus Borkfalkia excrementigallinarum</name>
    <dbReference type="NCBI Taxonomy" id="2838506"/>
    <lineage>
        <taxon>Bacteria</taxon>
        <taxon>Bacillati</taxon>
        <taxon>Bacillota</taxon>
        <taxon>Clostridia</taxon>
        <taxon>Christensenellales</taxon>
        <taxon>Christensenellaceae</taxon>
        <taxon>Candidatus Borkfalkia</taxon>
    </lineage>
</organism>
<evidence type="ECO:0000313" key="2">
    <source>
        <dbReference type="EMBL" id="HIY96201.1"/>
    </source>
</evidence>
<dbReference type="EMBL" id="DXCQ01000008">
    <property type="protein sequence ID" value="HIY96201.1"/>
    <property type="molecule type" value="Genomic_DNA"/>
</dbReference>